<dbReference type="GO" id="GO:0005789">
    <property type="term" value="C:endoplasmic reticulum membrane"/>
    <property type="evidence" value="ECO:0007669"/>
    <property type="project" value="UniProtKB-SubCell"/>
</dbReference>
<dbReference type="PANTHER" id="PTHR11009">
    <property type="entry name" value="DER1-LIKE PROTEIN, DERLIN"/>
    <property type="match status" value="1"/>
</dbReference>
<keyword evidence="10" id="KW-1185">Reference proteome</keyword>
<proteinExistence type="inferred from homology"/>
<dbReference type="OrthoDB" id="19102at2759"/>
<feature type="region of interest" description="Disordered" evidence="8">
    <location>
        <begin position="183"/>
        <end position="214"/>
    </location>
</feature>
<dbReference type="InParanoid" id="F0XRA5"/>
<evidence type="ECO:0000313" key="10">
    <source>
        <dbReference type="Proteomes" id="UP000007796"/>
    </source>
</evidence>
<dbReference type="GeneID" id="25975984"/>
<evidence type="ECO:0000256" key="6">
    <source>
        <dbReference type="ARBA" id="ARBA00023136"/>
    </source>
</evidence>
<evidence type="ECO:0000256" key="5">
    <source>
        <dbReference type="ARBA" id="ARBA00022989"/>
    </source>
</evidence>
<evidence type="ECO:0000256" key="2">
    <source>
        <dbReference type="ARBA" id="ARBA00008917"/>
    </source>
</evidence>
<evidence type="ECO:0000256" key="7">
    <source>
        <dbReference type="RuleBase" id="RU363059"/>
    </source>
</evidence>
<evidence type="ECO:0000256" key="4">
    <source>
        <dbReference type="ARBA" id="ARBA00022824"/>
    </source>
</evidence>
<dbReference type="eggNOG" id="KOG0858">
    <property type="taxonomic scope" value="Eukaryota"/>
</dbReference>
<dbReference type="GO" id="GO:0006950">
    <property type="term" value="P:response to stress"/>
    <property type="evidence" value="ECO:0007669"/>
    <property type="project" value="UniProtKB-ARBA"/>
</dbReference>
<dbReference type="Proteomes" id="UP000007796">
    <property type="component" value="Unassembled WGS sequence"/>
</dbReference>
<protein>
    <recommendedName>
        <fullName evidence="7">Derlin</fullName>
    </recommendedName>
</protein>
<keyword evidence="5 7" id="KW-1133">Transmembrane helix</keyword>
<gene>
    <name evidence="9" type="ORF">CMQ_294</name>
</gene>
<reference evidence="9 10" key="1">
    <citation type="journal article" date="2011" name="Proc. Natl. Acad. Sci. U.S.A.">
        <title>Genome and transcriptome analyses of the mountain pine beetle-fungal symbiont Grosmannia clavigera, a lodgepole pine pathogen.</title>
        <authorList>
            <person name="DiGuistini S."/>
            <person name="Wang Y."/>
            <person name="Liao N.Y."/>
            <person name="Taylor G."/>
            <person name="Tanguay P."/>
            <person name="Feau N."/>
            <person name="Henrissat B."/>
            <person name="Chan S.K."/>
            <person name="Hesse-Orce U."/>
            <person name="Alamouti S.M."/>
            <person name="Tsui C.K.M."/>
            <person name="Docking R.T."/>
            <person name="Levasseur A."/>
            <person name="Haridas S."/>
            <person name="Robertson G."/>
            <person name="Birol I."/>
            <person name="Holt R.A."/>
            <person name="Marra M.A."/>
            <person name="Hamelin R.C."/>
            <person name="Hirst M."/>
            <person name="Jones S.J.M."/>
            <person name="Bohlmann J."/>
            <person name="Breuil C."/>
        </authorList>
    </citation>
    <scope>NUCLEOTIDE SEQUENCE [LARGE SCALE GENOMIC DNA]</scope>
    <source>
        <strain evidence="10">kw1407 / UAMH 11150</strain>
    </source>
</reference>
<feature type="transmembrane region" description="Helical" evidence="7">
    <location>
        <begin position="97"/>
        <end position="120"/>
    </location>
</feature>
<accession>F0XRA5</accession>
<evidence type="ECO:0000256" key="1">
    <source>
        <dbReference type="ARBA" id="ARBA00004477"/>
    </source>
</evidence>
<comment type="function">
    <text evidence="7">May be involved in the degradation of misfolded endoplasmic reticulum (ER) luminal proteins.</text>
</comment>
<name>F0XRA5_GROCL</name>
<sequence length="214" mass="23195">MSDLMDAYFQMPPVSRILATAVFVTSCGVYIYSYVSQLEKGNPRFAKQEDLIWYLAFVSTTTLIFDTALGFNSGFYLQGLILALAYTVTQDQRGIKANFFFVTIPAQLVPYAMMLASLLMVGPAGIMLQLCGLAAAHLYDFLTRIWPEFGGGRNYLTTPAFVSRLLVLASRTQQQSFGTAIRGAGTGAATTSGGGGPLPDAWRTRGRGQRLGGD</sequence>
<keyword evidence="6 7" id="KW-0472">Membrane</keyword>
<feature type="transmembrane region" description="Helical" evidence="7">
    <location>
        <begin position="14"/>
        <end position="32"/>
    </location>
</feature>
<comment type="similarity">
    <text evidence="2 7">Belongs to the derlin family.</text>
</comment>
<comment type="caution">
    <text evidence="7">Lacks conserved residue(s) required for the propagation of feature annotation.</text>
</comment>
<dbReference type="STRING" id="655863.F0XRA5"/>
<feature type="transmembrane region" description="Helical" evidence="7">
    <location>
        <begin position="52"/>
        <end position="85"/>
    </location>
</feature>
<evidence type="ECO:0000313" key="9">
    <source>
        <dbReference type="EMBL" id="EFW99976.1"/>
    </source>
</evidence>
<organism evidence="10">
    <name type="scientific">Grosmannia clavigera (strain kw1407 / UAMH 11150)</name>
    <name type="common">Blue stain fungus</name>
    <name type="synonym">Graphiocladiella clavigera</name>
    <dbReference type="NCBI Taxonomy" id="655863"/>
    <lineage>
        <taxon>Eukaryota</taxon>
        <taxon>Fungi</taxon>
        <taxon>Dikarya</taxon>
        <taxon>Ascomycota</taxon>
        <taxon>Pezizomycotina</taxon>
        <taxon>Sordariomycetes</taxon>
        <taxon>Sordariomycetidae</taxon>
        <taxon>Ophiostomatales</taxon>
        <taxon>Ophiostomataceae</taxon>
        <taxon>Leptographium</taxon>
    </lineage>
</organism>
<evidence type="ECO:0000256" key="3">
    <source>
        <dbReference type="ARBA" id="ARBA00022692"/>
    </source>
</evidence>
<keyword evidence="4 7" id="KW-0256">Endoplasmic reticulum</keyword>
<dbReference type="RefSeq" id="XP_014169391.1">
    <property type="nucleotide sequence ID" value="XM_014313916.1"/>
</dbReference>
<evidence type="ECO:0000256" key="8">
    <source>
        <dbReference type="SAM" id="MobiDB-lite"/>
    </source>
</evidence>
<keyword evidence="3 7" id="KW-0812">Transmembrane</keyword>
<dbReference type="Pfam" id="PF04511">
    <property type="entry name" value="DER1"/>
    <property type="match status" value="1"/>
</dbReference>
<dbReference type="HOGENOM" id="CLU_051898_7_0_1"/>
<dbReference type="AlphaFoldDB" id="F0XRA5"/>
<dbReference type="InterPro" id="IPR007599">
    <property type="entry name" value="DER1"/>
</dbReference>
<comment type="subcellular location">
    <subcellularLocation>
        <location evidence="1 7">Endoplasmic reticulum membrane</location>
        <topology evidence="1 7">Multi-pass membrane protein</topology>
    </subcellularLocation>
</comment>
<dbReference type="EMBL" id="GL629807">
    <property type="protein sequence ID" value="EFW99976.1"/>
    <property type="molecule type" value="Genomic_DNA"/>
</dbReference>